<feature type="compositionally biased region" description="Acidic residues" evidence="1">
    <location>
        <begin position="761"/>
        <end position="777"/>
    </location>
</feature>
<evidence type="ECO:0000313" key="2">
    <source>
        <dbReference type="EMBL" id="GKT34512.1"/>
    </source>
</evidence>
<accession>A0ABQ5KPU2</accession>
<proteinExistence type="predicted"/>
<dbReference type="InterPro" id="IPR015943">
    <property type="entry name" value="WD40/YVTN_repeat-like_dom_sf"/>
</dbReference>
<organism evidence="2 3">
    <name type="scientific">Aduncisulcus paluster</name>
    <dbReference type="NCBI Taxonomy" id="2918883"/>
    <lineage>
        <taxon>Eukaryota</taxon>
        <taxon>Metamonada</taxon>
        <taxon>Carpediemonas-like organisms</taxon>
        <taxon>Aduncisulcus</taxon>
    </lineage>
</organism>
<evidence type="ECO:0000256" key="1">
    <source>
        <dbReference type="SAM" id="MobiDB-lite"/>
    </source>
</evidence>
<dbReference type="InterPro" id="IPR036322">
    <property type="entry name" value="WD40_repeat_dom_sf"/>
</dbReference>
<feature type="region of interest" description="Disordered" evidence="1">
    <location>
        <begin position="761"/>
        <end position="782"/>
    </location>
</feature>
<comment type="caution">
    <text evidence="2">The sequence shown here is derived from an EMBL/GenBank/DDBJ whole genome shotgun (WGS) entry which is preliminary data.</text>
</comment>
<feature type="compositionally biased region" description="Basic and acidic residues" evidence="1">
    <location>
        <begin position="1082"/>
        <end position="1097"/>
    </location>
</feature>
<feature type="region of interest" description="Disordered" evidence="1">
    <location>
        <begin position="1258"/>
        <end position="1314"/>
    </location>
</feature>
<feature type="region of interest" description="Disordered" evidence="1">
    <location>
        <begin position="362"/>
        <end position="402"/>
    </location>
</feature>
<feature type="compositionally biased region" description="Basic and acidic residues" evidence="1">
    <location>
        <begin position="845"/>
        <end position="858"/>
    </location>
</feature>
<reference evidence="2" key="1">
    <citation type="submission" date="2022-03" db="EMBL/GenBank/DDBJ databases">
        <title>Draft genome sequence of Aduncisulcus paluster, a free-living microaerophilic Fornicata.</title>
        <authorList>
            <person name="Yuyama I."/>
            <person name="Kume K."/>
            <person name="Tamura T."/>
            <person name="Inagaki Y."/>
            <person name="Hashimoto T."/>
        </authorList>
    </citation>
    <scope>NUCLEOTIDE SEQUENCE</scope>
    <source>
        <strain evidence="2">NY0171</strain>
    </source>
</reference>
<feature type="compositionally biased region" description="Low complexity" evidence="1">
    <location>
        <begin position="375"/>
        <end position="402"/>
    </location>
</feature>
<dbReference type="InterPro" id="IPR001680">
    <property type="entry name" value="WD40_rpt"/>
</dbReference>
<feature type="region of interest" description="Disordered" evidence="1">
    <location>
        <begin position="1082"/>
        <end position="1104"/>
    </location>
</feature>
<dbReference type="SMART" id="SM00320">
    <property type="entry name" value="WD40"/>
    <property type="match status" value="2"/>
</dbReference>
<dbReference type="EMBL" id="BQXS01010822">
    <property type="protein sequence ID" value="GKT34512.1"/>
    <property type="molecule type" value="Genomic_DNA"/>
</dbReference>
<feature type="region of interest" description="Disordered" evidence="1">
    <location>
        <begin position="802"/>
        <end position="858"/>
    </location>
</feature>
<dbReference type="Proteomes" id="UP001057375">
    <property type="component" value="Unassembled WGS sequence"/>
</dbReference>
<feature type="region of interest" description="Disordered" evidence="1">
    <location>
        <begin position="1191"/>
        <end position="1215"/>
    </location>
</feature>
<evidence type="ECO:0000313" key="3">
    <source>
        <dbReference type="Proteomes" id="UP001057375"/>
    </source>
</evidence>
<sequence length="1411" mass="156587">MIPSSISCWRDINDSHCLFNPVDVYVPPFNCISTFLRNDLSTITACNYKSDLFIYSISSSSSIRPVVKQVGTLSLPEEPSHIAMCSTTLMTSKKSEISVYNNILDELFPSESSIHHVSHLQDVAVSPSLTLQTQKLAGDISFIAINSIGASGVCVSEDGIGIFDLKSGSTKPVTEQRIRTGSMTTLSLIPPAIHSLPHVPFTYADFSPLDPSLCLSCCAGAVALIDTRVCKHQVSVKTITHGNTPTVVKFAPLMPHFFVSGTEKGHVLLWDIRSTARPAQVCSSESSGAISDICFHPSLPSIMACGTTTGCIDIWDLYKCCKYQEGRPMSGLQGSGGFWDLEQGWSGMSKCIMDSWHKTKISGGDEEGSRMKYPASMATSVSSSSSNRTGVGSYHSSSSGSSYAATSIHTVSSYGGSDGSSSTASSSTIFPNKYDIIDPFSRVSYDPHYRDRKKSSMGMMDSHVQQEGCEVSSILSFSDGFSEHIERKRKTKLSGIPGIVTALCWAHDTLVGININPPTTSQVSSHSKKPEELAQKAPISESYLQPFSILKGRLDDSRVGGDLQEEDEESFHKVPQVFSYYPDLTKRAHLPPFNSTDMAYLNATAGRSLFLGDKKQGIQSLLDESKKLLTVITDPEPSLELLGYGTRTNLVSTQDSLPVTFLPPPFSSLPFLFSTCRKILRTATVANMTRLDSRQRCLELCTHEFFEEQIERLGPFRIVSVNQIARAVNEDRIKLYTTHCEFLRCVCEGVWKEMSTLMGDEMEEEELEEGEEEDIGDIDMKKMRKREHPKFLDELDVTSAKDQYRGIQRTGRPESGMKEPRRIDDEGSANPYSSVSDATNSSQGDMKHQISQDGQPELRVEETTPTKVLSFAYESPPSLTSLLLSSSLSVPIIGEDLQGTLTSLSSGLLSQLDEHPTLLNGSHIASLLTFSLSLAHDLLASTQLALHLTHLCSKTLSIESSYRLLLTPLAPLIYEQGGLTREILYEIAETPWRWNEEDMLRLMLYPIAMVSKNRYDLVDRIRKDETIQKTFTDASSSSSSSFSDSLPLIFSPLSSSLLCNVCDYSPQMDSVIKVAARVHEEEENEKRKQVGEEKTDKPPLSPSPVPSLTSLLLSNLHLFISLLSCCQHEVHPLRFSEFVTDHTPISQTCVCVGICACVCGRKYKEAILLAQRAHNKIYAVRSNMMEQQLFQNSSLQSQSQERDNPKHSTGGVRMSPEMVGMSFSKLIDDLLKVCVWNKLIEDLTHIRGLMKTDSRIRLQREEKRKKREHESKQRQKLDQESSEQQKKHNILSGDVSDHRMSTGSEEEEDSILSSSQYQDGEMAYSEQEDCLNVICEAVFCLCNVPSKSEPSQKEKKLLGDLIKECINLVDYSFRDDMDACIKWHDQLKKSMEGGGEGIRGFDELLKGIASY</sequence>
<name>A0ABQ5KPU2_9EUKA</name>
<dbReference type="Gene3D" id="2.130.10.10">
    <property type="entry name" value="YVTN repeat-like/Quinoprotein amine dehydrogenase"/>
    <property type="match status" value="1"/>
</dbReference>
<dbReference type="SUPFAM" id="SSF50978">
    <property type="entry name" value="WD40 repeat-like"/>
    <property type="match status" value="1"/>
</dbReference>
<gene>
    <name evidence="2" type="ORF">ADUPG1_007854</name>
</gene>
<feature type="compositionally biased region" description="Basic and acidic residues" evidence="1">
    <location>
        <begin position="1258"/>
        <end position="1286"/>
    </location>
</feature>
<feature type="compositionally biased region" description="Basic and acidic residues" evidence="1">
    <location>
        <begin position="811"/>
        <end position="825"/>
    </location>
</feature>
<protein>
    <submittedName>
        <fullName evidence="2">DDB1- and CUL4-associated factor 8-like protein</fullName>
    </submittedName>
</protein>
<keyword evidence="3" id="KW-1185">Reference proteome</keyword>
<feature type="compositionally biased region" description="Polar residues" evidence="1">
    <location>
        <begin position="830"/>
        <end position="844"/>
    </location>
</feature>